<proteinExistence type="predicted"/>
<keyword evidence="3" id="KW-1185">Reference proteome</keyword>
<dbReference type="EMBL" id="JAVYJV010000001">
    <property type="protein sequence ID" value="KAK4379688.1"/>
    <property type="molecule type" value="Genomic_DNA"/>
</dbReference>
<name>A0AAE1VR39_9SOLA</name>
<comment type="caution">
    <text evidence="2">The sequence shown here is derived from an EMBL/GenBank/DDBJ whole genome shotgun (WGS) entry which is preliminary data.</text>
</comment>
<gene>
    <name evidence="2" type="ORF">RND71_001550</name>
</gene>
<evidence type="ECO:0000313" key="3">
    <source>
        <dbReference type="Proteomes" id="UP001291623"/>
    </source>
</evidence>
<reference evidence="2" key="1">
    <citation type="submission" date="2023-12" db="EMBL/GenBank/DDBJ databases">
        <title>Genome assembly of Anisodus tanguticus.</title>
        <authorList>
            <person name="Wang Y.-J."/>
        </authorList>
    </citation>
    <scope>NUCLEOTIDE SEQUENCE</scope>
    <source>
        <strain evidence="2">KB-2021</strain>
        <tissue evidence="2">Leaf</tissue>
    </source>
</reference>
<accession>A0AAE1VR39</accession>
<organism evidence="2 3">
    <name type="scientific">Anisodus tanguticus</name>
    <dbReference type="NCBI Taxonomy" id="243964"/>
    <lineage>
        <taxon>Eukaryota</taxon>
        <taxon>Viridiplantae</taxon>
        <taxon>Streptophyta</taxon>
        <taxon>Embryophyta</taxon>
        <taxon>Tracheophyta</taxon>
        <taxon>Spermatophyta</taxon>
        <taxon>Magnoliopsida</taxon>
        <taxon>eudicotyledons</taxon>
        <taxon>Gunneridae</taxon>
        <taxon>Pentapetalae</taxon>
        <taxon>asterids</taxon>
        <taxon>lamiids</taxon>
        <taxon>Solanales</taxon>
        <taxon>Solanaceae</taxon>
        <taxon>Solanoideae</taxon>
        <taxon>Hyoscyameae</taxon>
        <taxon>Anisodus</taxon>
    </lineage>
</organism>
<sequence>MTTLVLQRYLSRMNHEPAETMLHLTAEEVYNIRCVKEILRLANVTRQLTGKTFNIQMKRSLAKNMDAALAKLYIPSFVQKKKNAINTIAGSSKRNIEDNQNITNKGNPSHHKHALEMKTAPPKNYRKDMVETIFAADFLDVMLKFLKKTETTFVVAFASYSGERIAIEVNSHDVVLPSYSGGMDSPDPPQRCARDRDGTGHSPLVYQRIVAS</sequence>
<evidence type="ECO:0000313" key="2">
    <source>
        <dbReference type="EMBL" id="KAK4379688.1"/>
    </source>
</evidence>
<dbReference type="Proteomes" id="UP001291623">
    <property type="component" value="Unassembled WGS sequence"/>
</dbReference>
<evidence type="ECO:0000256" key="1">
    <source>
        <dbReference type="SAM" id="MobiDB-lite"/>
    </source>
</evidence>
<protein>
    <submittedName>
        <fullName evidence="2">Uncharacterized protein</fullName>
    </submittedName>
</protein>
<dbReference type="AlphaFoldDB" id="A0AAE1VR39"/>
<feature type="region of interest" description="Disordered" evidence="1">
    <location>
        <begin position="179"/>
        <end position="200"/>
    </location>
</feature>